<reference evidence="2" key="1">
    <citation type="journal article" date="2005" name="Environ. Microbiol.">
        <title>Genetic and functional properties of uncultivated thermophilic crenarchaeotes from a subsurface gold mine as revealed by analysis of genome fragments.</title>
        <authorList>
            <person name="Nunoura T."/>
            <person name="Hirayama H."/>
            <person name="Takami H."/>
            <person name="Oida H."/>
            <person name="Nishi S."/>
            <person name="Shimamura S."/>
            <person name="Suzuki Y."/>
            <person name="Inagaki F."/>
            <person name="Takai K."/>
            <person name="Nealson K.H."/>
            <person name="Horikoshi K."/>
        </authorList>
    </citation>
    <scope>NUCLEOTIDE SEQUENCE</scope>
</reference>
<dbReference type="EMBL" id="AP011663">
    <property type="protein sequence ID" value="BAL53643.1"/>
    <property type="molecule type" value="Genomic_DNA"/>
</dbReference>
<protein>
    <submittedName>
        <fullName evidence="2">Uncharacterized protein</fullName>
    </submittedName>
</protein>
<evidence type="ECO:0000313" key="2">
    <source>
        <dbReference type="EMBL" id="BAL53643.1"/>
    </source>
</evidence>
<reference evidence="2" key="2">
    <citation type="journal article" date="2012" name="PLoS ONE">
        <title>A Deeply Branching Thermophilic Bacterium with an Ancient Acetyl-CoA Pathway Dominates a Subsurface Ecosystem.</title>
        <authorList>
            <person name="Takami H."/>
            <person name="Noguchi H."/>
            <person name="Takaki Y."/>
            <person name="Uchiyama I."/>
            <person name="Toyoda A."/>
            <person name="Nishi S."/>
            <person name="Chee G.-J."/>
            <person name="Arai W."/>
            <person name="Nunoura T."/>
            <person name="Itoh T."/>
            <person name="Hattori M."/>
            <person name="Takai K."/>
        </authorList>
    </citation>
    <scope>NUCLEOTIDE SEQUENCE</scope>
</reference>
<gene>
    <name evidence="2" type="ORF">HGMM_F07F09C18</name>
</gene>
<feature type="coiled-coil region" evidence="1">
    <location>
        <begin position="27"/>
        <end position="57"/>
    </location>
</feature>
<proteinExistence type="predicted"/>
<dbReference type="AlphaFoldDB" id="H5SBV7"/>
<accession>H5SBV7</accession>
<organism evidence="2">
    <name type="scientific">uncultured Aquificia bacterium</name>
    <dbReference type="NCBI Taxonomy" id="453415"/>
    <lineage>
        <taxon>Bacteria</taxon>
        <taxon>Pseudomonadati</taxon>
        <taxon>Aquificota</taxon>
        <taxon>Aquificia</taxon>
        <taxon>environmental samples</taxon>
    </lineage>
</organism>
<evidence type="ECO:0000256" key="1">
    <source>
        <dbReference type="SAM" id="Coils"/>
    </source>
</evidence>
<name>H5SBV7_9BACT</name>
<sequence length="124" mass="14384">MFWLVGGIGAFFAGAVLSFTITNSIRVKQIENIRKELRLEKQEKERLQALLKQCETDLSSVHSAYTSLTRELKQQEITYSKRLKEYAEQARKINIAQRYDLRAEGEETCGKMKNLLDKLVEVEK</sequence>
<keyword evidence="1" id="KW-0175">Coiled coil</keyword>